<dbReference type="Proteomes" id="UP000004169">
    <property type="component" value="Unassembled WGS sequence"/>
</dbReference>
<accession>H8FSU4</accession>
<comment type="caution">
    <text evidence="1">The sequence shown here is derived from an EMBL/GenBank/DDBJ whole genome shotgun (WGS) entry which is preliminary data.</text>
</comment>
<dbReference type="OrthoDB" id="8455059at2"/>
<dbReference type="AlphaFoldDB" id="H8FSU4"/>
<dbReference type="EMBL" id="CAHP01000020">
    <property type="protein sequence ID" value="CCG41432.1"/>
    <property type="molecule type" value="Genomic_DNA"/>
</dbReference>
<keyword evidence="2" id="KW-1185">Reference proteome</keyword>
<gene>
    <name evidence="1" type="ORF">PHAMO_270273</name>
</gene>
<evidence type="ECO:0000313" key="2">
    <source>
        <dbReference type="Proteomes" id="UP000004169"/>
    </source>
</evidence>
<name>H8FSU4_MAGML</name>
<reference evidence="1 2" key="1">
    <citation type="journal article" date="2012" name="J. Bacteriol.">
        <title>Draft Genome Sequence of the Purple Photosynthetic Bacterium Phaeospirillum molischianum DSM120, a Particularly Versatile Bacterium.</title>
        <authorList>
            <person name="Duquesne K."/>
            <person name="Prima V."/>
            <person name="Ji B."/>
            <person name="Rouy Z."/>
            <person name="Medigue C."/>
            <person name="Talla E."/>
            <person name="Sturgis J.N."/>
        </authorList>
    </citation>
    <scope>NUCLEOTIDE SEQUENCE [LARGE SCALE GENOMIC DNA]</scope>
    <source>
        <strain evidence="2">DSM120</strain>
    </source>
</reference>
<protein>
    <submittedName>
        <fullName evidence="1">Uncharacterized protein</fullName>
    </submittedName>
</protein>
<organism evidence="1 2">
    <name type="scientific">Magnetospirillum molischianum DSM 120</name>
    <dbReference type="NCBI Taxonomy" id="1150626"/>
    <lineage>
        <taxon>Bacteria</taxon>
        <taxon>Pseudomonadati</taxon>
        <taxon>Pseudomonadota</taxon>
        <taxon>Alphaproteobacteria</taxon>
        <taxon>Rhodospirillales</taxon>
        <taxon>Rhodospirillaceae</taxon>
        <taxon>Magnetospirillum</taxon>
    </lineage>
</organism>
<evidence type="ECO:0000313" key="1">
    <source>
        <dbReference type="EMBL" id="CCG41432.1"/>
    </source>
</evidence>
<sequence>MAATFAKILFSRTFSAPVSGIGTNAVACDGRSRPPVLICPWTLDPASGRLVCAWKSGTDPS</sequence>
<proteinExistence type="predicted"/>
<dbReference type="RefSeq" id="WP_002728523.1">
    <property type="nucleotide sequence ID" value="NZ_CAHP01000020.1"/>
</dbReference>
<dbReference type="STRING" id="1150626.PHAMO_270273"/>